<evidence type="ECO:0000313" key="3">
    <source>
        <dbReference type="EMBL" id="MBE9144971.1"/>
    </source>
</evidence>
<evidence type="ECO:0000256" key="2">
    <source>
        <dbReference type="SAM" id="Phobius"/>
    </source>
</evidence>
<name>A0ABR9UFR3_9CYAN</name>
<keyword evidence="2" id="KW-0472">Membrane</keyword>
<reference evidence="3 4" key="1">
    <citation type="submission" date="2020-10" db="EMBL/GenBank/DDBJ databases">
        <authorList>
            <person name="Castelo-Branco R."/>
            <person name="Eusebio N."/>
            <person name="Adriana R."/>
            <person name="Vieira A."/>
            <person name="Brugerolle De Fraissinette N."/>
            <person name="Rezende De Castro R."/>
            <person name="Schneider M.P."/>
            <person name="Vasconcelos V."/>
            <person name="Leao P.N."/>
        </authorList>
    </citation>
    <scope>NUCLEOTIDE SEQUENCE [LARGE SCALE GENOMIC DNA]</scope>
    <source>
        <strain evidence="3 4">LEGE 06226</strain>
    </source>
</reference>
<dbReference type="EMBL" id="JADEWU010000044">
    <property type="protein sequence ID" value="MBE9144971.1"/>
    <property type="molecule type" value="Genomic_DNA"/>
</dbReference>
<gene>
    <name evidence="3" type="ORF">IQ236_17355</name>
</gene>
<protein>
    <submittedName>
        <fullName evidence="3">Uncharacterized protein</fullName>
    </submittedName>
</protein>
<evidence type="ECO:0000256" key="1">
    <source>
        <dbReference type="SAM" id="Coils"/>
    </source>
</evidence>
<keyword evidence="2" id="KW-0812">Transmembrane</keyword>
<evidence type="ECO:0000313" key="4">
    <source>
        <dbReference type="Proteomes" id="UP000640725"/>
    </source>
</evidence>
<feature type="coiled-coil region" evidence="1">
    <location>
        <begin position="35"/>
        <end position="76"/>
    </location>
</feature>
<keyword evidence="1" id="KW-0175">Coiled coil</keyword>
<comment type="caution">
    <text evidence="3">The sequence shown here is derived from an EMBL/GenBank/DDBJ whole genome shotgun (WGS) entry which is preliminary data.</text>
</comment>
<feature type="transmembrane region" description="Helical" evidence="2">
    <location>
        <begin position="12"/>
        <end position="31"/>
    </location>
</feature>
<keyword evidence="2" id="KW-1133">Transmembrane helix</keyword>
<proteinExistence type="predicted"/>
<dbReference type="Proteomes" id="UP000640725">
    <property type="component" value="Unassembled WGS sequence"/>
</dbReference>
<organism evidence="3 4">
    <name type="scientific">Planktothrix mougeotii LEGE 06226</name>
    <dbReference type="NCBI Taxonomy" id="1828728"/>
    <lineage>
        <taxon>Bacteria</taxon>
        <taxon>Bacillati</taxon>
        <taxon>Cyanobacteriota</taxon>
        <taxon>Cyanophyceae</taxon>
        <taxon>Oscillatoriophycideae</taxon>
        <taxon>Oscillatoriales</taxon>
        <taxon>Microcoleaceae</taxon>
        <taxon>Planktothrix</taxon>
    </lineage>
</organism>
<accession>A0ABR9UFR3</accession>
<keyword evidence="4" id="KW-1185">Reference proteome</keyword>
<sequence length="271" mass="31115">MADKQKDIWDKAAVIANLVSAAIIAGIGMVINSYQQQQNLMIQEQRAMIEQVQNQARNQQVNAQLVEALIDELSDNNTQNNLRQDIALSALYNTLKDQNKALITDITERILVNMMSYNDLTFLYAYEILKQEAPERAKPVYNKMLKKFHPVLVSGQEVKPNPDLMYKISQLNSEHNLHFVYIHFQNEQLRSTAKALQNSLNQIEEKLLAPSIKLMPGEYSPEIRYFYEEDLPTATQVKTLVEKQLSKPFILKKLGTEGELPQGQIEIWIPQ</sequence>
<dbReference type="RefSeq" id="WP_193870460.1">
    <property type="nucleotide sequence ID" value="NZ_JADEWU010000044.1"/>
</dbReference>